<feature type="domain" description="Clp R" evidence="1">
    <location>
        <begin position="19"/>
        <end position="49"/>
    </location>
</feature>
<dbReference type="SUPFAM" id="SSF81923">
    <property type="entry name" value="Double Clp-N motif"/>
    <property type="match status" value="1"/>
</dbReference>
<reference evidence="2 3" key="1">
    <citation type="submission" date="2019-03" db="EMBL/GenBank/DDBJ databases">
        <title>Draft genome sequences of novel Actinobacteria.</title>
        <authorList>
            <person name="Sahin N."/>
            <person name="Ay H."/>
            <person name="Saygin H."/>
        </authorList>
    </citation>
    <scope>NUCLEOTIDE SEQUENCE [LARGE SCALE GENOMIC DNA]</scope>
    <source>
        <strain evidence="2 3">KC712</strain>
    </source>
</reference>
<dbReference type="Gene3D" id="1.10.1780.10">
    <property type="entry name" value="Clp, N-terminal domain"/>
    <property type="match status" value="1"/>
</dbReference>
<comment type="caution">
    <text evidence="2">The sequence shown here is derived from an EMBL/GenBank/DDBJ whole genome shotgun (WGS) entry which is preliminary data.</text>
</comment>
<sequence length="69" mass="7567">MPLTRQHGGGLLTHPRKELARREATGLGHRYVGTEHLLLGLLHDDGSQALGVGLRQTRDQVIKVLHGDL</sequence>
<proteinExistence type="predicted"/>
<dbReference type="RefSeq" id="WP_132504164.1">
    <property type="nucleotide sequence ID" value="NZ_SMKP01000005.1"/>
</dbReference>
<name>A0A4R4X5B9_9ACTN</name>
<evidence type="ECO:0000313" key="3">
    <source>
        <dbReference type="Proteomes" id="UP000294543"/>
    </source>
</evidence>
<dbReference type="AlphaFoldDB" id="A0A4R4X5B9"/>
<evidence type="ECO:0000259" key="1">
    <source>
        <dbReference type="Pfam" id="PF02861"/>
    </source>
</evidence>
<accession>A0A4R4X5B9</accession>
<dbReference type="InterPro" id="IPR036628">
    <property type="entry name" value="Clp_N_dom_sf"/>
</dbReference>
<dbReference type="EMBL" id="SMKP01000005">
    <property type="protein sequence ID" value="TDD25556.1"/>
    <property type="molecule type" value="Genomic_DNA"/>
</dbReference>
<dbReference type="Pfam" id="PF02861">
    <property type="entry name" value="Clp_N"/>
    <property type="match status" value="1"/>
</dbReference>
<protein>
    <recommendedName>
        <fullName evidence="1">Clp R domain-containing protein</fullName>
    </recommendedName>
</protein>
<dbReference type="Proteomes" id="UP000294543">
    <property type="component" value="Unassembled WGS sequence"/>
</dbReference>
<organism evidence="2 3">
    <name type="scientific">Nonomuraea diastatica</name>
    <dbReference type="NCBI Taxonomy" id="1848329"/>
    <lineage>
        <taxon>Bacteria</taxon>
        <taxon>Bacillati</taxon>
        <taxon>Actinomycetota</taxon>
        <taxon>Actinomycetes</taxon>
        <taxon>Streptosporangiales</taxon>
        <taxon>Streptosporangiaceae</taxon>
        <taxon>Nonomuraea</taxon>
    </lineage>
</organism>
<dbReference type="InterPro" id="IPR004176">
    <property type="entry name" value="Clp_R_N"/>
</dbReference>
<evidence type="ECO:0000313" key="2">
    <source>
        <dbReference type="EMBL" id="TDD25556.1"/>
    </source>
</evidence>
<gene>
    <name evidence="2" type="ORF">E1294_02925</name>
</gene>
<keyword evidence="3" id="KW-1185">Reference proteome</keyword>
<dbReference type="OrthoDB" id="3539541at2"/>